<dbReference type="EMBL" id="BMWH01000004">
    <property type="protein sequence ID" value="GGZ80185.1"/>
    <property type="molecule type" value="Genomic_DNA"/>
</dbReference>
<comment type="caution">
    <text evidence="1">The sequence shown here is derived from an EMBL/GenBank/DDBJ whole genome shotgun (WGS) entry which is preliminary data.</text>
</comment>
<sequence length="172" mass="18637">MHTAADRRLAVSHWLQSAHPSPEDVRREWSEPDGVALLPLGTLLSAVRIPYDLVDAIAACGHRQCANEVLDHTLDGGPVICDPRSRRYYALVPASAPRRLAPAAAVLARAGVECLSRGTYLGVPRVDALEMTTWQSYWAVPMPSPGELCEPQRVADLIAHGMRRLAAAEADA</sequence>
<name>A0A918QYX6_9ACTN</name>
<organism evidence="1 2">
    <name type="scientific">Streptomyces echinoruber</name>
    <dbReference type="NCBI Taxonomy" id="68898"/>
    <lineage>
        <taxon>Bacteria</taxon>
        <taxon>Bacillati</taxon>
        <taxon>Actinomycetota</taxon>
        <taxon>Actinomycetes</taxon>
        <taxon>Kitasatosporales</taxon>
        <taxon>Streptomycetaceae</taxon>
        <taxon>Streptomyces</taxon>
    </lineage>
</organism>
<dbReference type="RefSeq" id="WP_229879325.1">
    <property type="nucleotide sequence ID" value="NZ_BMWH01000004.1"/>
</dbReference>
<keyword evidence="2" id="KW-1185">Reference proteome</keyword>
<dbReference type="Proteomes" id="UP000623010">
    <property type="component" value="Unassembled WGS sequence"/>
</dbReference>
<dbReference type="AlphaFoldDB" id="A0A918QYX6"/>
<evidence type="ECO:0000313" key="1">
    <source>
        <dbReference type="EMBL" id="GGZ80185.1"/>
    </source>
</evidence>
<gene>
    <name evidence="1" type="ORF">GCM10010389_17380</name>
</gene>
<reference evidence="1" key="1">
    <citation type="journal article" date="2014" name="Int. J. Syst. Evol. Microbiol.">
        <title>Complete genome sequence of Corynebacterium casei LMG S-19264T (=DSM 44701T), isolated from a smear-ripened cheese.</title>
        <authorList>
            <consortium name="US DOE Joint Genome Institute (JGI-PGF)"/>
            <person name="Walter F."/>
            <person name="Albersmeier A."/>
            <person name="Kalinowski J."/>
            <person name="Ruckert C."/>
        </authorList>
    </citation>
    <scope>NUCLEOTIDE SEQUENCE</scope>
    <source>
        <strain evidence="1">JCM 5016</strain>
    </source>
</reference>
<reference evidence="1" key="2">
    <citation type="submission" date="2020-09" db="EMBL/GenBank/DDBJ databases">
        <authorList>
            <person name="Sun Q."/>
            <person name="Ohkuma M."/>
        </authorList>
    </citation>
    <scope>NUCLEOTIDE SEQUENCE</scope>
    <source>
        <strain evidence="1">JCM 5016</strain>
    </source>
</reference>
<proteinExistence type="predicted"/>
<evidence type="ECO:0000313" key="2">
    <source>
        <dbReference type="Proteomes" id="UP000623010"/>
    </source>
</evidence>
<protein>
    <submittedName>
        <fullName evidence="1">Uncharacterized protein</fullName>
    </submittedName>
</protein>
<accession>A0A918QYX6</accession>